<evidence type="ECO:0000313" key="2">
    <source>
        <dbReference type="Proteomes" id="UP000035642"/>
    </source>
</evidence>
<sequence>MCTGYSLRPPPPPPPPPLPPPLPSSDMAISPLFITIDDSLDTMPNGRTQASILGLFSIEHFSKCPIAILAMEFVIEFL</sequence>
<evidence type="ECO:0000313" key="3">
    <source>
        <dbReference type="WBParaSite" id="ACAC_0000213901-mRNA-1"/>
    </source>
</evidence>
<feature type="region of interest" description="Disordered" evidence="1">
    <location>
        <begin position="1"/>
        <end position="26"/>
    </location>
</feature>
<protein>
    <submittedName>
        <fullName evidence="3">Uncharacterized protein</fullName>
    </submittedName>
</protein>
<organism evidence="2 3">
    <name type="scientific">Angiostrongylus cantonensis</name>
    <name type="common">Rat lungworm</name>
    <dbReference type="NCBI Taxonomy" id="6313"/>
    <lineage>
        <taxon>Eukaryota</taxon>
        <taxon>Metazoa</taxon>
        <taxon>Ecdysozoa</taxon>
        <taxon>Nematoda</taxon>
        <taxon>Chromadorea</taxon>
        <taxon>Rhabditida</taxon>
        <taxon>Rhabditina</taxon>
        <taxon>Rhabditomorpha</taxon>
        <taxon>Strongyloidea</taxon>
        <taxon>Metastrongylidae</taxon>
        <taxon>Angiostrongylus</taxon>
    </lineage>
</organism>
<reference evidence="3" key="2">
    <citation type="submission" date="2017-02" db="UniProtKB">
        <authorList>
            <consortium name="WormBaseParasite"/>
        </authorList>
    </citation>
    <scope>IDENTIFICATION</scope>
</reference>
<name>A0A0K0CX71_ANGCA</name>
<feature type="compositionally biased region" description="Pro residues" evidence="1">
    <location>
        <begin position="8"/>
        <end position="23"/>
    </location>
</feature>
<proteinExistence type="predicted"/>
<dbReference type="WBParaSite" id="ACAC_0000213901-mRNA-1">
    <property type="protein sequence ID" value="ACAC_0000213901-mRNA-1"/>
    <property type="gene ID" value="ACAC_0000213901"/>
</dbReference>
<reference evidence="2" key="1">
    <citation type="submission" date="2012-09" db="EMBL/GenBank/DDBJ databases">
        <authorList>
            <person name="Martin A.A."/>
        </authorList>
    </citation>
    <scope>NUCLEOTIDE SEQUENCE</scope>
</reference>
<dbReference type="Proteomes" id="UP000035642">
    <property type="component" value="Unassembled WGS sequence"/>
</dbReference>
<keyword evidence="2" id="KW-1185">Reference proteome</keyword>
<evidence type="ECO:0000256" key="1">
    <source>
        <dbReference type="SAM" id="MobiDB-lite"/>
    </source>
</evidence>
<accession>A0A0K0CX71</accession>
<dbReference type="AlphaFoldDB" id="A0A0K0CX71"/>